<evidence type="ECO:0000313" key="3">
    <source>
        <dbReference type="Proteomes" id="UP000583929"/>
    </source>
</evidence>
<name>A0A7J6FCT5_CANSA</name>
<protein>
    <submittedName>
        <fullName evidence="2">Uncharacterized protein</fullName>
    </submittedName>
</protein>
<organism evidence="2 3">
    <name type="scientific">Cannabis sativa</name>
    <name type="common">Hemp</name>
    <name type="synonym">Marijuana</name>
    <dbReference type="NCBI Taxonomy" id="3483"/>
    <lineage>
        <taxon>Eukaryota</taxon>
        <taxon>Viridiplantae</taxon>
        <taxon>Streptophyta</taxon>
        <taxon>Embryophyta</taxon>
        <taxon>Tracheophyta</taxon>
        <taxon>Spermatophyta</taxon>
        <taxon>Magnoliopsida</taxon>
        <taxon>eudicotyledons</taxon>
        <taxon>Gunneridae</taxon>
        <taxon>Pentapetalae</taxon>
        <taxon>rosids</taxon>
        <taxon>fabids</taxon>
        <taxon>Rosales</taxon>
        <taxon>Cannabaceae</taxon>
        <taxon>Cannabis</taxon>
    </lineage>
</organism>
<proteinExistence type="predicted"/>
<evidence type="ECO:0000256" key="1">
    <source>
        <dbReference type="SAM" id="SignalP"/>
    </source>
</evidence>
<reference evidence="2 3" key="1">
    <citation type="journal article" date="2020" name="bioRxiv">
        <title>Sequence and annotation of 42 cannabis genomes reveals extensive copy number variation in cannabinoid synthesis and pathogen resistance genes.</title>
        <authorList>
            <person name="Mckernan K.J."/>
            <person name="Helbert Y."/>
            <person name="Kane L.T."/>
            <person name="Ebling H."/>
            <person name="Zhang L."/>
            <person name="Liu B."/>
            <person name="Eaton Z."/>
            <person name="Mclaughlin S."/>
            <person name="Kingan S."/>
            <person name="Baybayan P."/>
            <person name="Concepcion G."/>
            <person name="Jordan M."/>
            <person name="Riva A."/>
            <person name="Barbazuk W."/>
            <person name="Harkins T."/>
        </authorList>
    </citation>
    <scope>NUCLEOTIDE SEQUENCE [LARGE SCALE GENOMIC DNA]</scope>
    <source>
        <strain evidence="3">cv. Jamaican Lion 4</strain>
        <tissue evidence="2">Leaf</tissue>
    </source>
</reference>
<evidence type="ECO:0000313" key="2">
    <source>
        <dbReference type="EMBL" id="KAF4368428.1"/>
    </source>
</evidence>
<feature type="chain" id="PRO_5029729363" evidence="1">
    <location>
        <begin position="16"/>
        <end position="122"/>
    </location>
</feature>
<dbReference type="EMBL" id="JAATIQ010000233">
    <property type="protein sequence ID" value="KAF4368428.1"/>
    <property type="molecule type" value="Genomic_DNA"/>
</dbReference>
<gene>
    <name evidence="2" type="ORF">G4B88_025490</name>
</gene>
<dbReference type="AlphaFoldDB" id="A0A7J6FCT5"/>
<accession>A0A7J6FCT5</accession>
<feature type="signal peptide" evidence="1">
    <location>
        <begin position="1"/>
        <end position="15"/>
    </location>
</feature>
<comment type="caution">
    <text evidence="2">The sequence shown here is derived from an EMBL/GenBank/DDBJ whole genome shotgun (WGS) entry which is preliminary data.</text>
</comment>
<keyword evidence="3" id="KW-1185">Reference proteome</keyword>
<sequence>MACLVSFTFLLPLSASNVIYKEMHSKNLVLGRVRVSGQPSYRTATKQSDSTSSSITKGISSMNWSLKYHPLIPYRRQWEVIPCHFNVDSCTQTQMIIISGYWVGPDFDDGWGYVEAFVNPVT</sequence>
<keyword evidence="1" id="KW-0732">Signal</keyword>
<dbReference type="Proteomes" id="UP000583929">
    <property type="component" value="Unassembled WGS sequence"/>
</dbReference>